<feature type="domain" description="Reverse transcriptase Ty1/copia-type" evidence="1">
    <location>
        <begin position="209"/>
        <end position="325"/>
    </location>
</feature>
<dbReference type="InterPro" id="IPR013103">
    <property type="entry name" value="RVT_2"/>
</dbReference>
<gene>
    <name evidence="2" type="ORF">Tci_452353</name>
</gene>
<comment type="caution">
    <text evidence="2">The sequence shown here is derived from an EMBL/GenBank/DDBJ whole genome shotgun (WGS) entry which is preliminary data.</text>
</comment>
<accession>A0A699HTK4</accession>
<proteinExistence type="predicted"/>
<evidence type="ECO:0000313" key="2">
    <source>
        <dbReference type="EMBL" id="GEY80379.1"/>
    </source>
</evidence>
<name>A0A699HTK4_TANCI</name>
<dbReference type="EMBL" id="BKCJ010211236">
    <property type="protein sequence ID" value="GEY80379.1"/>
    <property type="molecule type" value="Genomic_DNA"/>
</dbReference>
<evidence type="ECO:0000259" key="1">
    <source>
        <dbReference type="Pfam" id="PF07727"/>
    </source>
</evidence>
<feature type="non-terminal residue" evidence="2">
    <location>
        <position position="435"/>
    </location>
</feature>
<sequence>MANTQRHRYAVSSLMDTTYWLSEQASPSSEVMSLTCQPHSSKGEKPGLETHQGAHMVPGQWMLKEYDWCQELSTQLCRATRFTDILVDEIGIDDSSRYPHDKYHHEDDPSRQYQSNFYISYYAIPHGRSLTKLTQEKHIPKVNAPNEHDIPYTEDIAGPPGPIKIKGIQDRGSKDQHIELVNIIGDPGQGMLTKSMAAKLTAASASECSKWVFRNKKDEHGIVTKNKARLVTQGYSQEEGIDYDETFAPVARMEAIKIFFAFATYMNFIVFQMDVKSAFLNGKLKEKVYVKQPPSFERNEFPDYPCKLDKALYGLKQEPKAWYIKGTPSLGLYYPKCSGFDLKGYFDSDYAGCNMDTKSTTVMNGKKPLILDFKTFVTSTGLDYNNGEYVAHPSPKAVKAELAKIVKNPSYLDMNSILKNSFPVAWIIMFTFVIQ</sequence>
<protein>
    <submittedName>
        <fullName evidence="2">Copia protein</fullName>
    </submittedName>
</protein>
<reference evidence="2" key="1">
    <citation type="journal article" date="2019" name="Sci. Rep.">
        <title>Draft genome of Tanacetum cinerariifolium, the natural source of mosquito coil.</title>
        <authorList>
            <person name="Yamashiro T."/>
            <person name="Shiraishi A."/>
            <person name="Satake H."/>
            <person name="Nakayama K."/>
        </authorList>
    </citation>
    <scope>NUCLEOTIDE SEQUENCE</scope>
</reference>
<organism evidence="2">
    <name type="scientific">Tanacetum cinerariifolium</name>
    <name type="common">Dalmatian daisy</name>
    <name type="synonym">Chrysanthemum cinerariifolium</name>
    <dbReference type="NCBI Taxonomy" id="118510"/>
    <lineage>
        <taxon>Eukaryota</taxon>
        <taxon>Viridiplantae</taxon>
        <taxon>Streptophyta</taxon>
        <taxon>Embryophyta</taxon>
        <taxon>Tracheophyta</taxon>
        <taxon>Spermatophyta</taxon>
        <taxon>Magnoliopsida</taxon>
        <taxon>eudicotyledons</taxon>
        <taxon>Gunneridae</taxon>
        <taxon>Pentapetalae</taxon>
        <taxon>asterids</taxon>
        <taxon>campanulids</taxon>
        <taxon>Asterales</taxon>
        <taxon>Asteraceae</taxon>
        <taxon>Asteroideae</taxon>
        <taxon>Anthemideae</taxon>
        <taxon>Anthemidinae</taxon>
        <taxon>Tanacetum</taxon>
    </lineage>
</organism>
<dbReference type="AlphaFoldDB" id="A0A699HTK4"/>
<dbReference type="Pfam" id="PF07727">
    <property type="entry name" value="RVT_2"/>
    <property type="match status" value="1"/>
</dbReference>